<comment type="caution">
    <text evidence="3">The sequence shown here is derived from an EMBL/GenBank/DDBJ whole genome shotgun (WGS) entry which is preliminary data.</text>
</comment>
<protein>
    <submittedName>
        <fullName evidence="3">Heavy-metal-associated domain-containing protein</fullName>
    </submittedName>
</protein>
<dbReference type="InterPro" id="IPR017969">
    <property type="entry name" value="Heavy-metal-associated_CS"/>
</dbReference>
<dbReference type="EMBL" id="VUOE01000002">
    <property type="protein sequence ID" value="KAA2216672.1"/>
    <property type="molecule type" value="Genomic_DNA"/>
</dbReference>
<dbReference type="RefSeq" id="WP_154918801.1">
    <property type="nucleotide sequence ID" value="NZ_VUOE01000002.1"/>
</dbReference>
<proteinExistence type="predicted"/>
<dbReference type="PROSITE" id="PS50846">
    <property type="entry name" value="HMA_2"/>
    <property type="match status" value="1"/>
</dbReference>
<dbReference type="AlphaFoldDB" id="A0A5B2TQ20"/>
<dbReference type="Pfam" id="PF00403">
    <property type="entry name" value="HMA"/>
    <property type="match status" value="1"/>
</dbReference>
<feature type="domain" description="HMA" evidence="2">
    <location>
        <begin position="1"/>
        <end position="66"/>
    </location>
</feature>
<reference evidence="3 4" key="1">
    <citation type="submission" date="2019-09" db="EMBL/GenBank/DDBJ databases">
        <authorList>
            <person name="Khan S.A."/>
            <person name="Jeon C.O."/>
            <person name="Chun B.H."/>
            <person name="Jeong S.E."/>
        </authorList>
    </citation>
    <scope>NUCLEOTIDE SEQUENCE [LARGE SCALE GENOMIC DNA]</scope>
    <source>
        <strain evidence="3 4">KCTC 42508</strain>
    </source>
</reference>
<keyword evidence="1" id="KW-0479">Metal-binding</keyword>
<gene>
    <name evidence="3" type="ORF">F0361_11780</name>
</gene>
<dbReference type="PROSITE" id="PS01047">
    <property type="entry name" value="HMA_1"/>
    <property type="match status" value="1"/>
</dbReference>
<organism evidence="3 4">
    <name type="scientific">Maribacter flavus</name>
    <dbReference type="NCBI Taxonomy" id="1658664"/>
    <lineage>
        <taxon>Bacteria</taxon>
        <taxon>Pseudomonadati</taxon>
        <taxon>Bacteroidota</taxon>
        <taxon>Flavobacteriia</taxon>
        <taxon>Flavobacteriales</taxon>
        <taxon>Flavobacteriaceae</taxon>
        <taxon>Maribacter</taxon>
    </lineage>
</organism>
<dbReference type="GO" id="GO:0046872">
    <property type="term" value="F:metal ion binding"/>
    <property type="evidence" value="ECO:0007669"/>
    <property type="project" value="UniProtKB-KW"/>
</dbReference>
<accession>A0A5B2TQ20</accession>
<dbReference type="SUPFAM" id="SSF55008">
    <property type="entry name" value="HMA, heavy metal-associated domain"/>
    <property type="match status" value="1"/>
</dbReference>
<name>A0A5B2TQ20_9FLAO</name>
<dbReference type="InterPro" id="IPR036163">
    <property type="entry name" value="HMA_dom_sf"/>
</dbReference>
<evidence type="ECO:0000313" key="3">
    <source>
        <dbReference type="EMBL" id="KAA2216672.1"/>
    </source>
</evidence>
<evidence type="ECO:0000256" key="1">
    <source>
        <dbReference type="ARBA" id="ARBA00022723"/>
    </source>
</evidence>
<evidence type="ECO:0000259" key="2">
    <source>
        <dbReference type="PROSITE" id="PS50846"/>
    </source>
</evidence>
<dbReference type="CDD" id="cd00371">
    <property type="entry name" value="HMA"/>
    <property type="match status" value="1"/>
</dbReference>
<dbReference type="Proteomes" id="UP000323188">
    <property type="component" value="Unassembled WGS sequence"/>
</dbReference>
<dbReference type="InterPro" id="IPR006121">
    <property type="entry name" value="HMA_dom"/>
</dbReference>
<dbReference type="Gene3D" id="3.30.70.100">
    <property type="match status" value="1"/>
</dbReference>
<evidence type="ECO:0000313" key="4">
    <source>
        <dbReference type="Proteomes" id="UP000323188"/>
    </source>
</evidence>
<sequence length="88" mass="9574">MKATLVVQNLKCGGCAKTIISKVSELDSVSNVSVDVETSSVSFEYQDLDDALLVKEKLLKIGYPSVDMENSKMAQFKSYVSCATGKMK</sequence>